<comment type="caution">
    <text evidence="8">The sequence shown here is derived from an EMBL/GenBank/DDBJ whole genome shotgun (WGS) entry which is preliminary data.</text>
</comment>
<evidence type="ECO:0000256" key="4">
    <source>
        <dbReference type="ARBA" id="ARBA00022692"/>
    </source>
</evidence>
<feature type="transmembrane region" description="Helical" evidence="7">
    <location>
        <begin position="6"/>
        <end position="24"/>
    </location>
</feature>
<reference evidence="8 9" key="1">
    <citation type="submission" date="2021-06" db="EMBL/GenBank/DDBJ databases">
        <authorList>
            <person name="Criscuolo A."/>
        </authorList>
    </citation>
    <scope>NUCLEOTIDE SEQUENCE [LARGE SCALE GENOMIC DNA]</scope>
    <source>
        <strain evidence="9">CIP 111802</strain>
    </source>
</reference>
<dbReference type="EMBL" id="CAJVCE010000007">
    <property type="protein sequence ID" value="CAG7642047.1"/>
    <property type="molecule type" value="Genomic_DNA"/>
</dbReference>
<evidence type="ECO:0000313" key="9">
    <source>
        <dbReference type="Proteomes" id="UP000730618"/>
    </source>
</evidence>
<dbReference type="PANTHER" id="PTHR22926">
    <property type="entry name" value="PHOSPHO-N-ACETYLMURAMOYL-PENTAPEPTIDE-TRANSFERASE"/>
    <property type="match status" value="1"/>
</dbReference>
<evidence type="ECO:0008006" key="10">
    <source>
        <dbReference type="Google" id="ProtNLM"/>
    </source>
</evidence>
<dbReference type="RefSeq" id="WP_218099146.1">
    <property type="nucleotide sequence ID" value="NZ_CAJVCE010000007.1"/>
</dbReference>
<organism evidence="8 9">
    <name type="scientific">Paenibacillus allorhizosphaerae</name>
    <dbReference type="NCBI Taxonomy" id="2849866"/>
    <lineage>
        <taxon>Bacteria</taxon>
        <taxon>Bacillati</taxon>
        <taxon>Bacillota</taxon>
        <taxon>Bacilli</taxon>
        <taxon>Bacillales</taxon>
        <taxon>Paenibacillaceae</taxon>
        <taxon>Paenibacillus</taxon>
    </lineage>
</organism>
<evidence type="ECO:0000313" key="8">
    <source>
        <dbReference type="EMBL" id="CAG7642047.1"/>
    </source>
</evidence>
<keyword evidence="4 7" id="KW-0812">Transmembrane</keyword>
<evidence type="ECO:0000256" key="2">
    <source>
        <dbReference type="ARBA" id="ARBA00022475"/>
    </source>
</evidence>
<evidence type="ECO:0000256" key="7">
    <source>
        <dbReference type="SAM" id="Phobius"/>
    </source>
</evidence>
<feature type="transmembrane region" description="Helical" evidence="7">
    <location>
        <begin position="169"/>
        <end position="187"/>
    </location>
</feature>
<protein>
    <recommendedName>
        <fullName evidence="10">UDP-N-acetylmuramyl pentapeptide phosphotransferase</fullName>
    </recommendedName>
</protein>
<keyword evidence="6 7" id="KW-0472">Membrane</keyword>
<proteinExistence type="predicted"/>
<gene>
    <name evidence="8" type="ORF">PAECIP111802_02808</name>
</gene>
<keyword evidence="3" id="KW-0808">Transferase</keyword>
<keyword evidence="5 7" id="KW-1133">Transmembrane helix</keyword>
<keyword evidence="9" id="KW-1185">Reference proteome</keyword>
<feature type="transmembrane region" description="Helical" evidence="7">
    <location>
        <begin position="75"/>
        <end position="93"/>
    </location>
</feature>
<sequence length="285" mass="30479">MLIDAALTAILLLAAGTVLLPGYLRFMQEHRLVEVNYRGESIPTACGLFLLLVLLIGYLLQKLTGWTTLPSEAEFVLAAVLVGVAGLLDDLIGDKKTKGIANHWRAWLQRGMPSTAVVKAAAAGAAGILLFAGSAASSIEMILHVLLLLLTTNAVNLMDVRPGRALKFYYLQLALLLAAASFGSSAVDPLYSGLGWVFLLPITAGAAVLTYADVKGRAMLGDTGANVLGFTLGCGWVWYASVAAQMTLILLLLGLHALTWKRSLTRMIEGNRWLSFIDGIGRERI</sequence>
<feature type="transmembrane region" description="Helical" evidence="7">
    <location>
        <begin position="193"/>
        <end position="212"/>
    </location>
</feature>
<dbReference type="InterPro" id="IPR000715">
    <property type="entry name" value="Glycosyl_transferase_4"/>
</dbReference>
<accession>A0ABM8VHH3</accession>
<feature type="transmembrane region" description="Helical" evidence="7">
    <location>
        <begin position="244"/>
        <end position="260"/>
    </location>
</feature>
<dbReference type="Pfam" id="PF00953">
    <property type="entry name" value="Glycos_transf_4"/>
    <property type="match status" value="1"/>
</dbReference>
<feature type="transmembrane region" description="Helical" evidence="7">
    <location>
        <begin position="45"/>
        <end position="63"/>
    </location>
</feature>
<evidence type="ECO:0000256" key="6">
    <source>
        <dbReference type="ARBA" id="ARBA00023136"/>
    </source>
</evidence>
<evidence type="ECO:0000256" key="5">
    <source>
        <dbReference type="ARBA" id="ARBA00022989"/>
    </source>
</evidence>
<dbReference type="Proteomes" id="UP000730618">
    <property type="component" value="Unassembled WGS sequence"/>
</dbReference>
<evidence type="ECO:0000256" key="1">
    <source>
        <dbReference type="ARBA" id="ARBA00004651"/>
    </source>
</evidence>
<name>A0ABM8VHH3_9BACL</name>
<dbReference type="PANTHER" id="PTHR22926:SF3">
    <property type="entry name" value="UNDECAPRENYL-PHOSPHATE ALPHA-N-ACETYLGLUCOSAMINYL 1-PHOSPHATE TRANSFERASE"/>
    <property type="match status" value="1"/>
</dbReference>
<comment type="subcellular location">
    <subcellularLocation>
        <location evidence="1">Cell membrane</location>
        <topology evidence="1">Multi-pass membrane protein</topology>
    </subcellularLocation>
</comment>
<evidence type="ECO:0000256" key="3">
    <source>
        <dbReference type="ARBA" id="ARBA00022679"/>
    </source>
</evidence>
<keyword evidence="2" id="KW-1003">Cell membrane</keyword>